<accession>I0IJ26</accession>
<sequence>MAPGFFGAAVLVLATALYTQANLLFWLFGLGAGAAAFALLHGSLVLRRLEATRVRPGRCVAGAPLSLGYTLRNRGRLACLSLRVRELGDAAEVDALPWAWVPQVRPGAAVLAEATGPAPGRGERRLTAFEVSTTFPLGLFRRSRVFEQEDVLRVLPGVTPLAPRLVARAARPLPGPDGVAARVAPGVEGDFYGSRGYRPGDPLRTLDWKRSARQGELMVRELARPEPPRVVVLLDLRSPEGGAADRADAEAAEAAIRVAASLVARAHAGGFRVGLHAAGVSMPGFTPHHALAHRDRLLAALGRLDLSAPPPAADPSPRVLHDVTVRVCPAAATPGEPAAAVLCFAATGGRNPRPVAAEGPVAQAVAVAAAGPAAARAHAVAEGTR</sequence>
<evidence type="ECO:0000313" key="3">
    <source>
        <dbReference type="EMBL" id="BAM05264.1"/>
    </source>
</evidence>
<gene>
    <name evidence="3" type="ordered locus">PSMK_31050</name>
</gene>
<dbReference type="STRING" id="1142394.PSMK_31050"/>
<keyword evidence="1" id="KW-1133">Transmembrane helix</keyword>
<dbReference type="PANTHER" id="PTHR34351">
    <property type="entry name" value="SLR1927 PROTEIN-RELATED"/>
    <property type="match status" value="1"/>
</dbReference>
<dbReference type="AlphaFoldDB" id="I0IJ26"/>
<dbReference type="PANTHER" id="PTHR34351:SF1">
    <property type="entry name" value="SLR1927 PROTEIN"/>
    <property type="match status" value="1"/>
</dbReference>
<feature type="transmembrane region" description="Helical" evidence="1">
    <location>
        <begin position="26"/>
        <end position="46"/>
    </location>
</feature>
<dbReference type="EMBL" id="AP012338">
    <property type="protein sequence ID" value="BAM05264.1"/>
    <property type="molecule type" value="Genomic_DNA"/>
</dbReference>
<feature type="domain" description="DUF58" evidence="2">
    <location>
        <begin position="194"/>
        <end position="302"/>
    </location>
</feature>
<dbReference type="Pfam" id="PF01882">
    <property type="entry name" value="DUF58"/>
    <property type="match status" value="1"/>
</dbReference>
<evidence type="ECO:0000313" key="4">
    <source>
        <dbReference type="Proteomes" id="UP000007881"/>
    </source>
</evidence>
<dbReference type="RefSeq" id="WP_014438468.1">
    <property type="nucleotide sequence ID" value="NC_017080.1"/>
</dbReference>
<dbReference type="InterPro" id="IPR002881">
    <property type="entry name" value="DUF58"/>
</dbReference>
<proteinExistence type="predicted"/>
<dbReference type="Proteomes" id="UP000007881">
    <property type="component" value="Chromosome"/>
</dbReference>
<dbReference type="HOGENOM" id="CLU_717381_0_0_0"/>
<dbReference type="KEGG" id="phm:PSMK_31050"/>
<dbReference type="eggNOG" id="COG1721">
    <property type="taxonomic scope" value="Bacteria"/>
</dbReference>
<keyword evidence="4" id="KW-1185">Reference proteome</keyword>
<protein>
    <recommendedName>
        <fullName evidence="2">DUF58 domain-containing protein</fullName>
    </recommendedName>
</protein>
<evidence type="ECO:0000259" key="2">
    <source>
        <dbReference type="Pfam" id="PF01882"/>
    </source>
</evidence>
<keyword evidence="1" id="KW-0812">Transmembrane</keyword>
<keyword evidence="1" id="KW-0472">Membrane</keyword>
<name>I0IJ26_PHYMF</name>
<reference evidence="3 4" key="1">
    <citation type="submission" date="2012-02" db="EMBL/GenBank/DDBJ databases">
        <title>Complete genome sequence of Phycisphaera mikurensis NBRC 102666.</title>
        <authorList>
            <person name="Ankai A."/>
            <person name="Hosoyama A."/>
            <person name="Terui Y."/>
            <person name="Sekine M."/>
            <person name="Fukai R."/>
            <person name="Kato Y."/>
            <person name="Nakamura S."/>
            <person name="Yamada-Narita S."/>
            <person name="Kawakoshi A."/>
            <person name="Fukunaga Y."/>
            <person name="Yamazaki S."/>
            <person name="Fujita N."/>
        </authorList>
    </citation>
    <scope>NUCLEOTIDE SEQUENCE [LARGE SCALE GENOMIC DNA]</scope>
    <source>
        <strain evidence="4">NBRC 102666 / KCTC 22515 / FYK2301M01</strain>
    </source>
</reference>
<evidence type="ECO:0000256" key="1">
    <source>
        <dbReference type="SAM" id="Phobius"/>
    </source>
</evidence>
<organism evidence="3 4">
    <name type="scientific">Phycisphaera mikurensis (strain NBRC 102666 / KCTC 22515 / FYK2301M01)</name>
    <dbReference type="NCBI Taxonomy" id="1142394"/>
    <lineage>
        <taxon>Bacteria</taxon>
        <taxon>Pseudomonadati</taxon>
        <taxon>Planctomycetota</taxon>
        <taxon>Phycisphaerae</taxon>
        <taxon>Phycisphaerales</taxon>
        <taxon>Phycisphaeraceae</taxon>
        <taxon>Phycisphaera</taxon>
    </lineage>
</organism>